<protein>
    <submittedName>
        <fullName evidence="1">RNA-directed DNA polymerase from transposon X-element</fullName>
    </submittedName>
</protein>
<keyword evidence="1" id="KW-0808">Transferase</keyword>
<keyword evidence="1" id="KW-0548">Nucleotidyltransferase</keyword>
<keyword evidence="1" id="KW-0695">RNA-directed DNA polymerase</keyword>
<dbReference type="EMBL" id="CACRXK020033212">
    <property type="protein sequence ID" value="CAB4043799.1"/>
    <property type="molecule type" value="Genomic_DNA"/>
</dbReference>
<reference evidence="1" key="1">
    <citation type="submission" date="2020-04" db="EMBL/GenBank/DDBJ databases">
        <authorList>
            <person name="Alioto T."/>
            <person name="Alioto T."/>
            <person name="Gomez Garrido J."/>
        </authorList>
    </citation>
    <scope>NUCLEOTIDE SEQUENCE</scope>
    <source>
        <strain evidence="1">A484AB</strain>
    </source>
</reference>
<keyword evidence="2" id="KW-1185">Reference proteome</keyword>
<proteinExistence type="predicted"/>
<dbReference type="GO" id="GO:0003964">
    <property type="term" value="F:RNA-directed DNA polymerase activity"/>
    <property type="evidence" value="ECO:0007669"/>
    <property type="project" value="UniProtKB-KW"/>
</dbReference>
<accession>A0A6S7LU95</accession>
<evidence type="ECO:0000313" key="2">
    <source>
        <dbReference type="Proteomes" id="UP001152795"/>
    </source>
</evidence>
<comment type="caution">
    <text evidence="1">The sequence shown here is derived from an EMBL/GenBank/DDBJ whole genome shotgun (WGS) entry which is preliminary data.</text>
</comment>
<feature type="non-terminal residue" evidence="1">
    <location>
        <position position="64"/>
    </location>
</feature>
<dbReference type="AlphaFoldDB" id="A0A6S7LU95"/>
<evidence type="ECO:0000313" key="1">
    <source>
        <dbReference type="EMBL" id="CAB4043799.1"/>
    </source>
</evidence>
<name>A0A6S7LU95_PARCT</name>
<organism evidence="1 2">
    <name type="scientific">Paramuricea clavata</name>
    <name type="common">Red gorgonian</name>
    <name type="synonym">Violescent sea-whip</name>
    <dbReference type="NCBI Taxonomy" id="317549"/>
    <lineage>
        <taxon>Eukaryota</taxon>
        <taxon>Metazoa</taxon>
        <taxon>Cnidaria</taxon>
        <taxon>Anthozoa</taxon>
        <taxon>Octocorallia</taxon>
        <taxon>Malacalcyonacea</taxon>
        <taxon>Plexauridae</taxon>
        <taxon>Paramuricea</taxon>
    </lineage>
</organism>
<gene>
    <name evidence="1" type="ORF">PACLA_8A013087</name>
</gene>
<sequence>MLTKTDHIGVILPAGTKLKPMRRKVEFRDCRKHRKKDFHKALAEEDWEDVSQSTNANDAVNCLE</sequence>
<dbReference type="Proteomes" id="UP001152795">
    <property type="component" value="Unassembled WGS sequence"/>
</dbReference>